<dbReference type="Gramene" id="ERN14301">
    <property type="protein sequence ID" value="ERN14301"/>
    <property type="gene ID" value="AMTR_s00033p00186310"/>
</dbReference>
<organism evidence="1 2">
    <name type="scientific">Amborella trichopoda</name>
    <dbReference type="NCBI Taxonomy" id="13333"/>
    <lineage>
        <taxon>Eukaryota</taxon>
        <taxon>Viridiplantae</taxon>
        <taxon>Streptophyta</taxon>
        <taxon>Embryophyta</taxon>
        <taxon>Tracheophyta</taxon>
        <taxon>Spermatophyta</taxon>
        <taxon>Magnoliopsida</taxon>
        <taxon>Amborellales</taxon>
        <taxon>Amborellaceae</taxon>
        <taxon>Amborella</taxon>
    </lineage>
</organism>
<evidence type="ECO:0000313" key="1">
    <source>
        <dbReference type="EMBL" id="ERN14301.1"/>
    </source>
</evidence>
<dbReference type="Proteomes" id="UP000017836">
    <property type="component" value="Unassembled WGS sequence"/>
</dbReference>
<name>U5CME0_AMBTC</name>
<keyword evidence="2" id="KW-1185">Reference proteome</keyword>
<sequence>MAYLIAFWVSLHTYVRTPASTKKGKICASSRARKGKRSTSSNHAYEALDRVVEAVCQLIATTHSSTFGLASTPIPTPSIEGQWMKALAEAYGEDFTSEIAYKVEDIFLQPGRANMFLAF</sequence>
<gene>
    <name evidence="1" type="ORF">AMTR_s00033p00186310</name>
</gene>
<dbReference type="AlphaFoldDB" id="U5CME0"/>
<proteinExistence type="predicted"/>
<dbReference type="EMBL" id="KI392557">
    <property type="protein sequence ID" value="ERN14301.1"/>
    <property type="molecule type" value="Genomic_DNA"/>
</dbReference>
<accession>U5CME0</accession>
<evidence type="ECO:0000313" key="2">
    <source>
        <dbReference type="Proteomes" id="UP000017836"/>
    </source>
</evidence>
<protein>
    <submittedName>
        <fullName evidence="1">Uncharacterized protein</fullName>
    </submittedName>
</protein>
<dbReference type="HOGENOM" id="CLU_2064628_0_0_1"/>
<reference evidence="2" key="1">
    <citation type="journal article" date="2013" name="Science">
        <title>The Amborella genome and the evolution of flowering plants.</title>
        <authorList>
            <consortium name="Amborella Genome Project"/>
        </authorList>
    </citation>
    <scope>NUCLEOTIDE SEQUENCE [LARGE SCALE GENOMIC DNA]</scope>
</reference>